<protein>
    <recommendedName>
        <fullName evidence="3">Secreted protein</fullName>
    </recommendedName>
</protein>
<sequence length="80" mass="8816">MSAVGPPSLAWGIQRGPLSSSLLPVFAFPLHRPPNAFVLFTRQYPSARTSHSQLRSRIPASATKLIGNTWRLFVKVLGFL</sequence>
<evidence type="ECO:0000313" key="2">
    <source>
        <dbReference type="Proteomes" id="UP001322138"/>
    </source>
</evidence>
<dbReference type="RefSeq" id="XP_062730107.1">
    <property type="nucleotide sequence ID" value="XM_062873086.1"/>
</dbReference>
<dbReference type="GeneID" id="87892454"/>
<evidence type="ECO:0000313" key="1">
    <source>
        <dbReference type="EMBL" id="KAK4641131.1"/>
    </source>
</evidence>
<accession>A0ABR0FAW6</accession>
<evidence type="ECO:0008006" key="3">
    <source>
        <dbReference type="Google" id="ProtNLM"/>
    </source>
</evidence>
<keyword evidence="2" id="KW-1185">Reference proteome</keyword>
<name>A0ABR0FAW6_9PEZI</name>
<proteinExistence type="predicted"/>
<organism evidence="1 2">
    <name type="scientific">Podospora bellae-mahoneyi</name>
    <dbReference type="NCBI Taxonomy" id="2093777"/>
    <lineage>
        <taxon>Eukaryota</taxon>
        <taxon>Fungi</taxon>
        <taxon>Dikarya</taxon>
        <taxon>Ascomycota</taxon>
        <taxon>Pezizomycotina</taxon>
        <taxon>Sordariomycetes</taxon>
        <taxon>Sordariomycetidae</taxon>
        <taxon>Sordariales</taxon>
        <taxon>Podosporaceae</taxon>
        <taxon>Podospora</taxon>
    </lineage>
</organism>
<dbReference type="Proteomes" id="UP001322138">
    <property type="component" value="Unassembled WGS sequence"/>
</dbReference>
<gene>
    <name evidence="1" type="ORF">QC761_0099040</name>
</gene>
<dbReference type="EMBL" id="JAFFGZ010000008">
    <property type="protein sequence ID" value="KAK4641131.1"/>
    <property type="molecule type" value="Genomic_DNA"/>
</dbReference>
<comment type="caution">
    <text evidence="1">The sequence shown here is derived from an EMBL/GenBank/DDBJ whole genome shotgun (WGS) entry which is preliminary data.</text>
</comment>
<reference evidence="1 2" key="1">
    <citation type="journal article" date="2023" name="bioRxiv">
        <title>High-quality genome assemblies of four members of thePodospora anserinaspecies complex.</title>
        <authorList>
            <person name="Ament-Velasquez S.L."/>
            <person name="Vogan A.A."/>
            <person name="Wallerman O."/>
            <person name="Hartmann F."/>
            <person name="Gautier V."/>
            <person name="Silar P."/>
            <person name="Giraud T."/>
            <person name="Johannesson H."/>
        </authorList>
    </citation>
    <scope>NUCLEOTIDE SEQUENCE [LARGE SCALE GENOMIC DNA]</scope>
    <source>
        <strain evidence="1 2">CBS 112042</strain>
    </source>
</reference>